<reference evidence="4 5" key="1">
    <citation type="submission" date="2021-04" db="EMBL/GenBank/DDBJ databases">
        <title>Pseudomonas boanensis sp. nov., a bacterium isolated from river water used for household purposes in Boane District, Mozambique.</title>
        <authorList>
            <person name="Nicklasson M."/>
            <person name="Martin-Rodriguez A.J."/>
            <person name="Thorell K."/>
            <person name="Neves L."/>
            <person name="Mussagy A."/>
            <person name="Rydberg H.A."/>
            <person name="Hernroth B."/>
            <person name="Svensson-Stadler L."/>
            <person name="Sjoling A."/>
        </authorList>
    </citation>
    <scope>NUCLEOTIDE SEQUENCE [LARGE SCALE GENOMIC DNA]</scope>
    <source>
        <strain evidence="4 5">DB1</strain>
    </source>
</reference>
<evidence type="ECO:0000256" key="1">
    <source>
        <dbReference type="ARBA" id="ARBA00022630"/>
    </source>
</evidence>
<accession>A0ABS5XG97</accession>
<sequence length="324" mass="34170">MKTRITQMLGIRYPIIQGGMMWVGRAELAAAVSNSGGLGIVTALTQPTPEALSAEIARCRALTDKPFGVNLTLLPSINPPPYEQYLDAIIDAGVPVLETAGNNPREYIAKAKAAGLTVIHKCVAVRHALSAERNGVDAVSIDGFECAGHPGEEDIPGLVLIPAAVRRLSIPVIASGGIADGRGLAAALALGAEGVNMGTRFCATREAPIHEAIKQALVNADERDTRLIFRSLRNTARVLRNAISEEVVGLERREGGVAFEELRPLVAGVRGRAALESGAVDDGIITAGQCIGLIDDIPGCAELLERMVAEAREHLQASLARFQN</sequence>
<evidence type="ECO:0000256" key="3">
    <source>
        <dbReference type="ARBA" id="ARBA00023002"/>
    </source>
</evidence>
<dbReference type="RefSeq" id="WP_215374012.1">
    <property type="nucleotide sequence ID" value="NZ_JAGTIS010000005.1"/>
</dbReference>
<dbReference type="GO" id="GO:0004497">
    <property type="term" value="F:monooxygenase activity"/>
    <property type="evidence" value="ECO:0007669"/>
    <property type="project" value="UniProtKB-KW"/>
</dbReference>
<dbReference type="Gene3D" id="3.20.20.70">
    <property type="entry name" value="Aldolase class I"/>
    <property type="match status" value="1"/>
</dbReference>
<dbReference type="InterPro" id="IPR013785">
    <property type="entry name" value="Aldolase_TIM"/>
</dbReference>
<evidence type="ECO:0000256" key="2">
    <source>
        <dbReference type="ARBA" id="ARBA00022643"/>
    </source>
</evidence>
<gene>
    <name evidence="4" type="ORF">J7302_11385</name>
</gene>
<protein>
    <submittedName>
        <fullName evidence="4">Nitronate monooxygenase</fullName>
    </submittedName>
</protein>
<dbReference type="EMBL" id="JAGTIS010000005">
    <property type="protein sequence ID" value="MBT8766719.1"/>
    <property type="molecule type" value="Genomic_DNA"/>
</dbReference>
<dbReference type="PANTHER" id="PTHR32332:SF20">
    <property type="entry name" value="2-NITROPROPANE DIOXYGENASE-LIKE PROTEIN"/>
    <property type="match status" value="1"/>
</dbReference>
<evidence type="ECO:0000313" key="4">
    <source>
        <dbReference type="EMBL" id="MBT8766719.1"/>
    </source>
</evidence>
<dbReference type="Pfam" id="PF03060">
    <property type="entry name" value="NMO"/>
    <property type="match status" value="1"/>
</dbReference>
<dbReference type="SUPFAM" id="SSF51412">
    <property type="entry name" value="Inosine monophosphate dehydrogenase (IMPDH)"/>
    <property type="match status" value="1"/>
</dbReference>
<keyword evidence="3" id="KW-0560">Oxidoreductase</keyword>
<keyword evidence="5" id="KW-1185">Reference proteome</keyword>
<organism evidence="4 5">
    <name type="scientific">Metapseudomonas boanensis</name>
    <dbReference type="NCBI Taxonomy" id="2822138"/>
    <lineage>
        <taxon>Bacteria</taxon>
        <taxon>Pseudomonadati</taxon>
        <taxon>Pseudomonadota</taxon>
        <taxon>Gammaproteobacteria</taxon>
        <taxon>Pseudomonadales</taxon>
        <taxon>Pseudomonadaceae</taxon>
        <taxon>Metapseudomonas</taxon>
    </lineage>
</organism>
<dbReference type="PANTHER" id="PTHR32332">
    <property type="entry name" value="2-NITROPROPANE DIOXYGENASE"/>
    <property type="match status" value="1"/>
</dbReference>
<keyword evidence="1" id="KW-0285">Flavoprotein</keyword>
<keyword evidence="2" id="KW-0288">FMN</keyword>
<dbReference type="CDD" id="cd04730">
    <property type="entry name" value="NPD_like"/>
    <property type="match status" value="1"/>
</dbReference>
<evidence type="ECO:0000313" key="5">
    <source>
        <dbReference type="Proteomes" id="UP001519667"/>
    </source>
</evidence>
<keyword evidence="4" id="KW-0503">Monooxygenase</keyword>
<name>A0ABS5XG97_9GAMM</name>
<proteinExistence type="predicted"/>
<dbReference type="InterPro" id="IPR004136">
    <property type="entry name" value="NMO"/>
</dbReference>
<comment type="caution">
    <text evidence="4">The sequence shown here is derived from an EMBL/GenBank/DDBJ whole genome shotgun (WGS) entry which is preliminary data.</text>
</comment>
<dbReference type="Proteomes" id="UP001519667">
    <property type="component" value="Unassembled WGS sequence"/>
</dbReference>